<keyword evidence="2" id="KW-0812">Transmembrane</keyword>
<dbReference type="KEGG" id="sphe:GFH32_02370"/>
<evidence type="ECO:0000313" key="5">
    <source>
        <dbReference type="Proteomes" id="UP000326921"/>
    </source>
</evidence>
<keyword evidence="2" id="KW-0472">Membrane</keyword>
<feature type="transmembrane region" description="Helical" evidence="2">
    <location>
        <begin position="319"/>
        <end position="339"/>
    </location>
</feature>
<keyword evidence="5" id="KW-1185">Reference proteome</keyword>
<evidence type="ECO:0000259" key="3">
    <source>
        <dbReference type="Pfam" id="PF19904"/>
    </source>
</evidence>
<dbReference type="Pfam" id="PF19904">
    <property type="entry name" value="DUF6377"/>
    <property type="match status" value="1"/>
</dbReference>
<name>A0A5Q0QC06_9SPHI</name>
<dbReference type="Proteomes" id="UP000326921">
    <property type="component" value="Chromosome"/>
</dbReference>
<protein>
    <recommendedName>
        <fullName evidence="3">DUF6377 domain-containing protein</fullName>
    </recommendedName>
</protein>
<proteinExistence type="predicted"/>
<dbReference type="RefSeq" id="WP_153509550.1">
    <property type="nucleotide sequence ID" value="NZ_CP045652.1"/>
</dbReference>
<evidence type="ECO:0000313" key="4">
    <source>
        <dbReference type="EMBL" id="QGA25228.1"/>
    </source>
</evidence>
<keyword evidence="1" id="KW-0175">Coiled coil</keyword>
<evidence type="ECO:0000256" key="2">
    <source>
        <dbReference type="SAM" id="Phobius"/>
    </source>
</evidence>
<sequence length="532" mass="62563">MSYSCVFSQIKNQKFPLDSIERELKKTLSRKTAFDRDKVEQLNQLKSKLRQANNDQERYEVQTALFHAYESYQIDSAIRYVSANQQLANSLQDMELQFESSIQLAGLYSYAGRFIESNEILQKIPRTKLSTNQLRNYYRTYSDFYSHYGQSTNFHDYFMASERYRDSLLHILPKDSYEYRLAIATKNLFGNNDSSAEAELRQLLSELNETNRERAVVAYLIGLIYKQRNNIDGQIYYFGLSALTDIKNTIRDNASLQSLALAYFEKDNIDMAYVFIQKAVEDAIFCNVRFRTVENSAFYPIINSAFQEKELERKNQLEGLLYVISILSVLLFIVLVVVYQQMKHLKVVRRDLKKLNVELFILNDQLLATNRDLQEANHLKEEYMAQFFELCSSYIDKLDSSRKGILKKLSNKQYDELTKELKSPDFIKTELDDLYHNFDIIFLNLFPTFIQDFNKLLKEDERIVLKQDELLNSELRIFALIRLGISDSNKIARFLRYSLRTVYNYRVKVRNKVVGSKEDFEESIKSIGNLHI</sequence>
<gene>
    <name evidence="4" type="ORF">GFH32_02370</name>
</gene>
<feature type="domain" description="DUF6377" evidence="3">
    <location>
        <begin position="245"/>
        <end position="492"/>
    </location>
</feature>
<keyword evidence="2" id="KW-1133">Transmembrane helix</keyword>
<accession>A0A5Q0QC06</accession>
<organism evidence="4 5">
    <name type="scientific">Sphingobacterium zhuxiongii</name>
    <dbReference type="NCBI Taxonomy" id="2662364"/>
    <lineage>
        <taxon>Bacteria</taxon>
        <taxon>Pseudomonadati</taxon>
        <taxon>Bacteroidota</taxon>
        <taxon>Sphingobacteriia</taxon>
        <taxon>Sphingobacteriales</taxon>
        <taxon>Sphingobacteriaceae</taxon>
        <taxon>Sphingobacterium</taxon>
    </lineage>
</organism>
<evidence type="ECO:0000256" key="1">
    <source>
        <dbReference type="SAM" id="Coils"/>
    </source>
</evidence>
<feature type="coiled-coil region" evidence="1">
    <location>
        <begin position="35"/>
        <end position="62"/>
    </location>
</feature>
<reference evidence="4 5" key="1">
    <citation type="submission" date="2019-10" db="EMBL/GenBank/DDBJ databases">
        <authorList>
            <person name="Dong K."/>
        </authorList>
    </citation>
    <scope>NUCLEOTIDE SEQUENCE [LARGE SCALE GENOMIC DNA]</scope>
    <source>
        <strain evidence="5">dk4302</strain>
    </source>
</reference>
<dbReference type="EMBL" id="CP045652">
    <property type="protein sequence ID" value="QGA25228.1"/>
    <property type="molecule type" value="Genomic_DNA"/>
</dbReference>
<dbReference type="AlphaFoldDB" id="A0A5Q0QC06"/>
<dbReference type="InterPro" id="IPR045957">
    <property type="entry name" value="DUF6377"/>
</dbReference>